<dbReference type="GO" id="GO:0010484">
    <property type="term" value="F:histone H3 acetyltransferase activity"/>
    <property type="evidence" value="ECO:0007669"/>
    <property type="project" value="TreeGrafter"/>
</dbReference>
<dbReference type="InterPro" id="IPR001487">
    <property type="entry name" value="Bromodomain"/>
</dbReference>
<dbReference type="GO" id="GO:0045944">
    <property type="term" value="P:positive regulation of transcription by RNA polymerase II"/>
    <property type="evidence" value="ECO:0007669"/>
    <property type="project" value="TreeGrafter"/>
</dbReference>
<dbReference type="OrthoDB" id="1937912at2759"/>
<reference evidence="4 5" key="1">
    <citation type="submission" date="2018-11" db="EMBL/GenBank/DDBJ databases">
        <authorList>
            <consortium name="Pathogen Informatics"/>
        </authorList>
    </citation>
    <scope>NUCLEOTIDE SEQUENCE [LARGE SCALE GENOMIC DNA]</scope>
</reference>
<proteinExistence type="predicted"/>
<name>A0A3P7M6R9_DIBLA</name>
<accession>A0A3P7M6R9</accession>
<keyword evidence="5" id="KW-1185">Reference proteome</keyword>
<evidence type="ECO:0000256" key="2">
    <source>
        <dbReference type="PROSITE-ProRule" id="PRU00035"/>
    </source>
</evidence>
<dbReference type="PROSITE" id="PS50014">
    <property type="entry name" value="BROMODOMAIN_2"/>
    <property type="match status" value="1"/>
</dbReference>
<dbReference type="GO" id="GO:0140672">
    <property type="term" value="C:ATAC complex"/>
    <property type="evidence" value="ECO:0007669"/>
    <property type="project" value="TreeGrafter"/>
</dbReference>
<evidence type="ECO:0000313" key="5">
    <source>
        <dbReference type="Proteomes" id="UP000281553"/>
    </source>
</evidence>
<evidence type="ECO:0000256" key="1">
    <source>
        <dbReference type="ARBA" id="ARBA00023117"/>
    </source>
</evidence>
<organism evidence="4 5">
    <name type="scientific">Dibothriocephalus latus</name>
    <name type="common">Fish tapeworm</name>
    <name type="synonym">Diphyllobothrium latum</name>
    <dbReference type="NCBI Taxonomy" id="60516"/>
    <lineage>
        <taxon>Eukaryota</taxon>
        <taxon>Metazoa</taxon>
        <taxon>Spiralia</taxon>
        <taxon>Lophotrochozoa</taxon>
        <taxon>Platyhelminthes</taxon>
        <taxon>Cestoda</taxon>
        <taxon>Eucestoda</taxon>
        <taxon>Diphyllobothriidea</taxon>
        <taxon>Diphyllobothriidae</taxon>
        <taxon>Dibothriocephalus</taxon>
    </lineage>
</organism>
<gene>
    <name evidence="4" type="ORF">DILT_LOCUS9642</name>
</gene>
<dbReference type="PRINTS" id="PR00503">
    <property type="entry name" value="BROMODOMAIN"/>
</dbReference>
<dbReference type="Proteomes" id="UP000281553">
    <property type="component" value="Unassembled WGS sequence"/>
</dbReference>
<evidence type="ECO:0000313" key="4">
    <source>
        <dbReference type="EMBL" id="VDN13811.1"/>
    </source>
</evidence>
<dbReference type="SUPFAM" id="SSF47370">
    <property type="entry name" value="Bromodomain"/>
    <property type="match status" value="1"/>
</dbReference>
<dbReference type="EMBL" id="UYRU01057421">
    <property type="protein sequence ID" value="VDN13811.1"/>
    <property type="molecule type" value="Genomic_DNA"/>
</dbReference>
<dbReference type="PANTHER" id="PTHR45750:SF3">
    <property type="entry name" value="HISTONE ACETYLTRANSFERASE"/>
    <property type="match status" value="1"/>
</dbReference>
<evidence type="ECO:0000259" key="3">
    <source>
        <dbReference type="PROSITE" id="PS50014"/>
    </source>
</evidence>
<sequence>MILFRRTSETKTEVATSPTCFAEEKQKTHEDTKTLNDAVSALADRLCPVLEAVKAHKLAGPFLRPVTAAEAPGYFSLIVFPMDLRTMSERLKNRYYVQKELFIADMRRILLKFSMFAQRAQEIQKIGFAAVVLLVENNNN</sequence>
<dbReference type="AlphaFoldDB" id="A0A3P7M6R9"/>
<dbReference type="PANTHER" id="PTHR45750">
    <property type="entry name" value="GH11602P"/>
    <property type="match status" value="1"/>
</dbReference>
<keyword evidence="1 2" id="KW-0103">Bromodomain</keyword>
<dbReference type="Pfam" id="PF00439">
    <property type="entry name" value="Bromodomain"/>
    <property type="match status" value="1"/>
</dbReference>
<dbReference type="InterPro" id="IPR037800">
    <property type="entry name" value="GCN5"/>
</dbReference>
<dbReference type="InterPro" id="IPR036427">
    <property type="entry name" value="Bromodomain-like_sf"/>
</dbReference>
<dbReference type="SMART" id="SM00297">
    <property type="entry name" value="BROMO"/>
    <property type="match status" value="1"/>
</dbReference>
<protein>
    <recommendedName>
        <fullName evidence="3">Bromo domain-containing protein</fullName>
    </recommendedName>
</protein>
<dbReference type="Gene3D" id="1.20.920.10">
    <property type="entry name" value="Bromodomain-like"/>
    <property type="match status" value="1"/>
</dbReference>
<feature type="domain" description="Bromo" evidence="3">
    <location>
        <begin position="54"/>
        <end position="124"/>
    </location>
</feature>